<protein>
    <recommendedName>
        <fullName evidence="1">Heterokaryon incompatibility domain-containing protein</fullName>
    </recommendedName>
</protein>
<evidence type="ECO:0000313" key="3">
    <source>
        <dbReference type="Proteomes" id="UP000887226"/>
    </source>
</evidence>
<reference evidence="2" key="1">
    <citation type="journal article" date="2021" name="IMA Fungus">
        <title>Genomic characterization of three marine fungi, including Emericellopsis atlantica sp. nov. with signatures of a generalist lifestyle and marine biomass degradation.</title>
        <authorList>
            <person name="Hagestad O.C."/>
            <person name="Hou L."/>
            <person name="Andersen J.H."/>
            <person name="Hansen E.H."/>
            <person name="Altermark B."/>
            <person name="Li C."/>
            <person name="Kuhnert E."/>
            <person name="Cox R.J."/>
            <person name="Crous P.W."/>
            <person name="Spatafora J.W."/>
            <person name="Lail K."/>
            <person name="Amirebrahimi M."/>
            <person name="Lipzen A."/>
            <person name="Pangilinan J."/>
            <person name="Andreopoulos W."/>
            <person name="Hayes R.D."/>
            <person name="Ng V."/>
            <person name="Grigoriev I.V."/>
            <person name="Jackson S.A."/>
            <person name="Sutton T.D.S."/>
            <person name="Dobson A.D.W."/>
            <person name="Rama T."/>
        </authorList>
    </citation>
    <scope>NUCLEOTIDE SEQUENCE</scope>
    <source>
        <strain evidence="2">TRa3180A</strain>
    </source>
</reference>
<evidence type="ECO:0000259" key="1">
    <source>
        <dbReference type="Pfam" id="PF06985"/>
    </source>
</evidence>
<dbReference type="EMBL" id="MU253994">
    <property type="protein sequence ID" value="KAG9243250.1"/>
    <property type="molecule type" value="Genomic_DNA"/>
</dbReference>
<name>A0A9P7Z0R8_9HELO</name>
<comment type="caution">
    <text evidence="2">The sequence shown here is derived from an EMBL/GenBank/DDBJ whole genome shotgun (WGS) entry which is preliminary data.</text>
</comment>
<dbReference type="PANTHER" id="PTHR33112">
    <property type="entry name" value="DOMAIN PROTEIN, PUTATIVE-RELATED"/>
    <property type="match status" value="1"/>
</dbReference>
<dbReference type="AlphaFoldDB" id="A0A9P7Z0R8"/>
<gene>
    <name evidence="2" type="ORF">BJ878DRAFT_424067</name>
</gene>
<accession>A0A9P7Z0R8</accession>
<organism evidence="2 3">
    <name type="scientific">Calycina marina</name>
    <dbReference type="NCBI Taxonomy" id="1763456"/>
    <lineage>
        <taxon>Eukaryota</taxon>
        <taxon>Fungi</taxon>
        <taxon>Dikarya</taxon>
        <taxon>Ascomycota</taxon>
        <taxon>Pezizomycotina</taxon>
        <taxon>Leotiomycetes</taxon>
        <taxon>Helotiales</taxon>
        <taxon>Pezizellaceae</taxon>
        <taxon>Calycina</taxon>
    </lineage>
</organism>
<keyword evidence="3" id="KW-1185">Reference proteome</keyword>
<sequence>LRQLPKTLRDAVVMTRYLGIRYLWIDSLCIIQNSTSDWQFETSRMGSIYRE</sequence>
<dbReference type="Proteomes" id="UP000887226">
    <property type="component" value="Unassembled WGS sequence"/>
</dbReference>
<dbReference type="OrthoDB" id="3563405at2759"/>
<evidence type="ECO:0000313" key="2">
    <source>
        <dbReference type="EMBL" id="KAG9243250.1"/>
    </source>
</evidence>
<dbReference type="Pfam" id="PF06985">
    <property type="entry name" value="HET"/>
    <property type="match status" value="1"/>
</dbReference>
<proteinExistence type="predicted"/>
<feature type="non-terminal residue" evidence="2">
    <location>
        <position position="1"/>
    </location>
</feature>
<feature type="domain" description="Heterokaryon incompatibility" evidence="1">
    <location>
        <begin position="3"/>
        <end position="50"/>
    </location>
</feature>
<dbReference type="InterPro" id="IPR010730">
    <property type="entry name" value="HET"/>
</dbReference>
<dbReference type="PANTHER" id="PTHR33112:SF16">
    <property type="entry name" value="HETEROKARYON INCOMPATIBILITY DOMAIN-CONTAINING PROTEIN"/>
    <property type="match status" value="1"/>
</dbReference>